<evidence type="ECO:0008006" key="3">
    <source>
        <dbReference type="Google" id="ProtNLM"/>
    </source>
</evidence>
<organism evidence="1 2">
    <name type="scientific">Tritrichomonas musculus</name>
    <dbReference type="NCBI Taxonomy" id="1915356"/>
    <lineage>
        <taxon>Eukaryota</taxon>
        <taxon>Metamonada</taxon>
        <taxon>Parabasalia</taxon>
        <taxon>Tritrichomonadida</taxon>
        <taxon>Tritrichomonadidae</taxon>
        <taxon>Tritrichomonas</taxon>
    </lineage>
</organism>
<comment type="caution">
    <text evidence="1">The sequence shown here is derived from an EMBL/GenBank/DDBJ whole genome shotgun (WGS) entry which is preliminary data.</text>
</comment>
<accession>A0ABR2HFA7</accession>
<dbReference type="EMBL" id="JAPFFF010000029">
    <property type="protein sequence ID" value="KAK8846126.1"/>
    <property type="molecule type" value="Genomic_DNA"/>
</dbReference>
<proteinExistence type="predicted"/>
<reference evidence="1 2" key="1">
    <citation type="submission" date="2024-04" db="EMBL/GenBank/DDBJ databases">
        <title>Tritrichomonas musculus Genome.</title>
        <authorList>
            <person name="Alves-Ferreira E."/>
            <person name="Grigg M."/>
            <person name="Lorenzi H."/>
            <person name="Galac M."/>
        </authorList>
    </citation>
    <scope>NUCLEOTIDE SEQUENCE [LARGE SCALE GENOMIC DNA]</scope>
    <source>
        <strain evidence="1 2">EAF2021</strain>
    </source>
</reference>
<evidence type="ECO:0000313" key="1">
    <source>
        <dbReference type="EMBL" id="KAK8846126.1"/>
    </source>
</evidence>
<evidence type="ECO:0000313" key="2">
    <source>
        <dbReference type="Proteomes" id="UP001470230"/>
    </source>
</evidence>
<gene>
    <name evidence="1" type="ORF">M9Y10_020130</name>
</gene>
<sequence>MSEEQRVKVLPVPRSIHPILGIHDHVSEEPDPPFFGFAPSETPVRLVICPECNQPVSAAHLLKHQKLHEAAKQEPSNRDESFHLQTRSRLVPLTPCPYAERQSLPFRVLFEENKKGGQS</sequence>
<keyword evidence="2" id="KW-1185">Reference proteome</keyword>
<protein>
    <recommendedName>
        <fullName evidence="3">C2H2-type domain-containing protein</fullName>
    </recommendedName>
</protein>
<name>A0ABR2HFA7_9EUKA</name>
<dbReference type="Proteomes" id="UP001470230">
    <property type="component" value="Unassembled WGS sequence"/>
</dbReference>